<reference evidence="3 4" key="1">
    <citation type="journal article" date="2014" name="Genome Biol. Evol.">
        <title>The secreted proteins of Achlya hypogyna and Thraustotheca clavata identify the ancestral oomycete secretome and reveal gene acquisitions by horizontal gene transfer.</title>
        <authorList>
            <person name="Misner I."/>
            <person name="Blouin N."/>
            <person name="Leonard G."/>
            <person name="Richards T.A."/>
            <person name="Lane C.E."/>
        </authorList>
    </citation>
    <scope>NUCLEOTIDE SEQUENCE [LARGE SCALE GENOMIC DNA]</scope>
    <source>
        <strain evidence="3 4">ATCC 48635</strain>
    </source>
</reference>
<dbReference type="GO" id="GO:0005829">
    <property type="term" value="C:cytosol"/>
    <property type="evidence" value="ECO:0007669"/>
    <property type="project" value="TreeGrafter"/>
</dbReference>
<dbReference type="SMART" id="SM00456">
    <property type="entry name" value="WW"/>
    <property type="match status" value="1"/>
</dbReference>
<dbReference type="OrthoDB" id="2020426at2759"/>
<comment type="caution">
    <text evidence="3">The sequence shown here is derived from an EMBL/GenBank/DDBJ whole genome shotgun (WGS) entry which is preliminary data.</text>
</comment>
<dbReference type="Pfam" id="PF00397">
    <property type="entry name" value="WW"/>
    <property type="match status" value="1"/>
</dbReference>
<name>A0A1V9YBN1_ACHHY</name>
<dbReference type="GO" id="GO:0035329">
    <property type="term" value="P:hippo signaling"/>
    <property type="evidence" value="ECO:0007669"/>
    <property type="project" value="InterPro"/>
</dbReference>
<dbReference type="CDD" id="cd00201">
    <property type="entry name" value="WW"/>
    <property type="match status" value="1"/>
</dbReference>
<feature type="domain" description="WW" evidence="2">
    <location>
        <begin position="213"/>
        <end position="246"/>
    </location>
</feature>
<gene>
    <name evidence="3" type="ORF">ACHHYP_15042</name>
</gene>
<evidence type="ECO:0000256" key="1">
    <source>
        <dbReference type="SAM" id="MobiDB-lite"/>
    </source>
</evidence>
<dbReference type="InterPro" id="IPR030030">
    <property type="entry name" value="Sav"/>
</dbReference>
<dbReference type="AlphaFoldDB" id="A0A1V9YBN1"/>
<dbReference type="GO" id="GO:0008285">
    <property type="term" value="P:negative regulation of cell population proliferation"/>
    <property type="evidence" value="ECO:0007669"/>
    <property type="project" value="TreeGrafter"/>
</dbReference>
<dbReference type="EMBL" id="JNBR01002297">
    <property type="protein sequence ID" value="OQR83163.1"/>
    <property type="molecule type" value="Genomic_DNA"/>
</dbReference>
<feature type="region of interest" description="Disordered" evidence="1">
    <location>
        <begin position="41"/>
        <end position="63"/>
    </location>
</feature>
<dbReference type="InterPro" id="IPR036020">
    <property type="entry name" value="WW_dom_sf"/>
</dbReference>
<sequence length="247" mass="27825">MHRVNRKCFGGFDERNAGGREQTAMELKRFQAVISKTKFHPSTTSHIVSPRPTPRTISPNVPPPPHFPPGFEQDSTIEMRWKASPYKERKEFRDHAKRLAYINQHIVEYNAKTTARLVAGSPRTDFPAMHPETRKHSHVRTCVATESHKGLPAHPSPPQSPRKAHTAAVTVSPASDFSKACAAPRRPMSSGAAYRSRLLAFVEQARVEIHGELRLPDGWESATDAKGRRFYIDHNTERTTWDPPINA</sequence>
<accession>A0A1V9YBN1</accession>
<dbReference type="STRING" id="1202772.A0A1V9YBN1"/>
<dbReference type="Gene3D" id="2.20.70.10">
    <property type="match status" value="1"/>
</dbReference>
<dbReference type="SUPFAM" id="SSF51045">
    <property type="entry name" value="WW domain"/>
    <property type="match status" value="1"/>
</dbReference>
<proteinExistence type="predicted"/>
<protein>
    <recommendedName>
        <fullName evidence="2">WW domain-containing protein</fullName>
    </recommendedName>
</protein>
<evidence type="ECO:0000313" key="4">
    <source>
        <dbReference type="Proteomes" id="UP000243579"/>
    </source>
</evidence>
<dbReference type="PANTHER" id="PTHR47522:SF2">
    <property type="entry name" value="PROTEIN SALVADOR HOMOLOG 1"/>
    <property type="match status" value="1"/>
</dbReference>
<keyword evidence="4" id="KW-1185">Reference proteome</keyword>
<dbReference type="PROSITE" id="PS01159">
    <property type="entry name" value="WW_DOMAIN_1"/>
    <property type="match status" value="1"/>
</dbReference>
<dbReference type="Proteomes" id="UP000243579">
    <property type="component" value="Unassembled WGS sequence"/>
</dbReference>
<dbReference type="PANTHER" id="PTHR47522">
    <property type="entry name" value="SALVADOR FAMILY WW DOMAIN-CONTAINING PROTEIN 1"/>
    <property type="match status" value="1"/>
</dbReference>
<dbReference type="PROSITE" id="PS50020">
    <property type="entry name" value="WW_DOMAIN_2"/>
    <property type="match status" value="1"/>
</dbReference>
<organism evidence="3 4">
    <name type="scientific">Achlya hypogyna</name>
    <name type="common">Oomycete</name>
    <name type="synonym">Protoachlya hypogyna</name>
    <dbReference type="NCBI Taxonomy" id="1202772"/>
    <lineage>
        <taxon>Eukaryota</taxon>
        <taxon>Sar</taxon>
        <taxon>Stramenopiles</taxon>
        <taxon>Oomycota</taxon>
        <taxon>Saprolegniomycetes</taxon>
        <taxon>Saprolegniales</taxon>
        <taxon>Achlyaceae</taxon>
        <taxon>Achlya</taxon>
    </lineage>
</organism>
<dbReference type="GO" id="GO:0060090">
    <property type="term" value="F:molecular adaptor activity"/>
    <property type="evidence" value="ECO:0007669"/>
    <property type="project" value="InterPro"/>
</dbReference>
<evidence type="ECO:0000313" key="3">
    <source>
        <dbReference type="EMBL" id="OQR83163.1"/>
    </source>
</evidence>
<dbReference type="InterPro" id="IPR001202">
    <property type="entry name" value="WW_dom"/>
</dbReference>
<evidence type="ECO:0000259" key="2">
    <source>
        <dbReference type="PROSITE" id="PS50020"/>
    </source>
</evidence>